<keyword evidence="3" id="KW-0808">Transferase</keyword>
<comment type="caution">
    <text evidence="9">The sequence shown here is derived from an EMBL/GenBank/DDBJ whole genome shotgun (WGS) entry which is preliminary data.</text>
</comment>
<dbReference type="PANTHER" id="PTHR10434">
    <property type="entry name" value="1-ACYL-SN-GLYCEROL-3-PHOSPHATE ACYLTRANSFERASE"/>
    <property type="match status" value="1"/>
</dbReference>
<keyword evidence="10" id="KW-1185">Reference proteome</keyword>
<dbReference type="Pfam" id="PF01553">
    <property type="entry name" value="Acyltransferase"/>
    <property type="match status" value="1"/>
</dbReference>
<feature type="transmembrane region" description="Helical" evidence="7">
    <location>
        <begin position="49"/>
        <end position="72"/>
    </location>
</feature>
<protein>
    <submittedName>
        <fullName evidence="9">Lysophospholipid acyltransferase family protein</fullName>
    </submittedName>
</protein>
<sequence length="309" mass="33017">MTDSPDATDAVDGTGVQVPADPWRPTSPCGRSCLPGPAQQDRVGPLRRILRLTAVLLACSLIVVPALSSAVGRRPRLWVFRRWVRLVVRAMGVRVRFTPSPAGPRDTAPGLLVINHTSLLDDLVLVGYDPARPLSKADVRRWPVIGWAAALGRTLYIDRERLSALPGAVAGVTRALRAGDRVFVCPEATTWCGVAGGPYRPAFFQAALDAGVPVLPVVLRYRSGGRATTAAALVGPMSVVESVILLISQRGLVVEVERLAPLPVRAGSDRRSLARAAEQAVDRAIPEVPRLRKPGSPCRPAALVATDER</sequence>
<reference evidence="9" key="1">
    <citation type="submission" date="2024-05" db="EMBL/GenBank/DDBJ databases">
        <title>30 novel species of actinomycetes from the DSMZ collection.</title>
        <authorList>
            <person name="Nouioui I."/>
        </authorList>
    </citation>
    <scope>NUCLEOTIDE SEQUENCE</scope>
    <source>
        <strain evidence="9">DSM 40473</strain>
    </source>
</reference>
<dbReference type="PANTHER" id="PTHR10434:SF64">
    <property type="entry name" value="1-ACYL-SN-GLYCEROL-3-PHOSPHATE ACYLTRANSFERASE-RELATED"/>
    <property type="match status" value="1"/>
</dbReference>
<dbReference type="GO" id="GO:0016746">
    <property type="term" value="F:acyltransferase activity"/>
    <property type="evidence" value="ECO:0007669"/>
    <property type="project" value="UniProtKB-KW"/>
</dbReference>
<evidence type="ECO:0000256" key="2">
    <source>
        <dbReference type="ARBA" id="ARBA00022516"/>
    </source>
</evidence>
<evidence type="ECO:0000313" key="9">
    <source>
        <dbReference type="EMBL" id="MDT0448280.1"/>
    </source>
</evidence>
<keyword evidence="4" id="KW-0443">Lipid metabolism</keyword>
<feature type="region of interest" description="Disordered" evidence="6">
    <location>
        <begin position="1"/>
        <end position="37"/>
    </location>
</feature>
<evidence type="ECO:0000313" key="10">
    <source>
        <dbReference type="Proteomes" id="UP001180531"/>
    </source>
</evidence>
<evidence type="ECO:0000256" key="4">
    <source>
        <dbReference type="ARBA" id="ARBA00023098"/>
    </source>
</evidence>
<feature type="domain" description="Phospholipid/glycerol acyltransferase" evidence="8">
    <location>
        <begin position="110"/>
        <end position="222"/>
    </location>
</feature>
<keyword evidence="7" id="KW-0812">Transmembrane</keyword>
<dbReference type="CDD" id="cd07989">
    <property type="entry name" value="LPLAT_AGPAT-like"/>
    <property type="match status" value="1"/>
</dbReference>
<organism evidence="9 10">
    <name type="scientific">Streptomyces hesseae</name>
    <dbReference type="NCBI Taxonomy" id="3075519"/>
    <lineage>
        <taxon>Bacteria</taxon>
        <taxon>Bacillati</taxon>
        <taxon>Actinomycetota</taxon>
        <taxon>Actinomycetes</taxon>
        <taxon>Kitasatosporales</taxon>
        <taxon>Streptomycetaceae</taxon>
        <taxon>Streptomyces</taxon>
    </lineage>
</organism>
<dbReference type="SUPFAM" id="SSF69593">
    <property type="entry name" value="Glycerol-3-phosphate (1)-acyltransferase"/>
    <property type="match status" value="1"/>
</dbReference>
<keyword evidence="7" id="KW-0472">Membrane</keyword>
<evidence type="ECO:0000259" key="8">
    <source>
        <dbReference type="SMART" id="SM00563"/>
    </source>
</evidence>
<evidence type="ECO:0000256" key="5">
    <source>
        <dbReference type="ARBA" id="ARBA00023315"/>
    </source>
</evidence>
<comment type="pathway">
    <text evidence="1">Lipid metabolism.</text>
</comment>
<dbReference type="EMBL" id="JAVRFI010000002">
    <property type="protein sequence ID" value="MDT0448280.1"/>
    <property type="molecule type" value="Genomic_DNA"/>
</dbReference>
<keyword evidence="2" id="KW-0444">Lipid biosynthesis</keyword>
<keyword evidence="7" id="KW-1133">Transmembrane helix</keyword>
<evidence type="ECO:0000256" key="3">
    <source>
        <dbReference type="ARBA" id="ARBA00022679"/>
    </source>
</evidence>
<dbReference type="RefSeq" id="WP_311607981.1">
    <property type="nucleotide sequence ID" value="NZ_JAVRFI010000002.1"/>
</dbReference>
<evidence type="ECO:0000256" key="1">
    <source>
        <dbReference type="ARBA" id="ARBA00005189"/>
    </source>
</evidence>
<gene>
    <name evidence="9" type="ORF">RM609_04075</name>
</gene>
<evidence type="ECO:0000256" key="7">
    <source>
        <dbReference type="SAM" id="Phobius"/>
    </source>
</evidence>
<name>A0ABU2SJN6_9ACTN</name>
<dbReference type="SMART" id="SM00563">
    <property type="entry name" value="PlsC"/>
    <property type="match status" value="1"/>
</dbReference>
<proteinExistence type="predicted"/>
<feature type="region of interest" description="Disordered" evidence="6">
    <location>
        <begin position="289"/>
        <end position="309"/>
    </location>
</feature>
<dbReference type="Proteomes" id="UP001180531">
    <property type="component" value="Unassembled WGS sequence"/>
</dbReference>
<dbReference type="InterPro" id="IPR002123">
    <property type="entry name" value="Plipid/glycerol_acylTrfase"/>
</dbReference>
<keyword evidence="5 9" id="KW-0012">Acyltransferase</keyword>
<accession>A0ABU2SJN6</accession>
<evidence type="ECO:0000256" key="6">
    <source>
        <dbReference type="SAM" id="MobiDB-lite"/>
    </source>
</evidence>